<dbReference type="FunFam" id="3.40.50.300:FF:000032">
    <property type="entry name" value="Export ABC transporter ATP-binding protein"/>
    <property type="match status" value="1"/>
</dbReference>
<evidence type="ECO:0000259" key="4">
    <source>
        <dbReference type="PROSITE" id="PS50893"/>
    </source>
</evidence>
<name>D9QSF5_ACEAZ</name>
<proteinExistence type="predicted"/>
<dbReference type="KEGG" id="aar:Acear_1917"/>
<protein>
    <submittedName>
        <fullName evidence="5">ABC transporter related protein</fullName>
    </submittedName>
</protein>
<dbReference type="InterPro" id="IPR017871">
    <property type="entry name" value="ABC_transporter-like_CS"/>
</dbReference>
<evidence type="ECO:0000256" key="3">
    <source>
        <dbReference type="ARBA" id="ARBA00022840"/>
    </source>
</evidence>
<reference evidence="5 6" key="1">
    <citation type="journal article" date="2010" name="Stand. Genomic Sci.">
        <title>Complete genome sequence of Acetohalobium arabaticum type strain (Z-7288).</title>
        <authorList>
            <person name="Sikorski J."/>
            <person name="Lapidus A."/>
            <person name="Chertkov O."/>
            <person name="Lucas S."/>
            <person name="Copeland A."/>
            <person name="Glavina Del Rio T."/>
            <person name="Nolan M."/>
            <person name="Tice H."/>
            <person name="Cheng J.F."/>
            <person name="Han C."/>
            <person name="Brambilla E."/>
            <person name="Pitluck S."/>
            <person name="Liolios K."/>
            <person name="Ivanova N."/>
            <person name="Mavromatis K."/>
            <person name="Mikhailova N."/>
            <person name="Pati A."/>
            <person name="Bruce D."/>
            <person name="Detter C."/>
            <person name="Tapia R."/>
            <person name="Goodwin L."/>
            <person name="Chen A."/>
            <person name="Palaniappan K."/>
            <person name="Land M."/>
            <person name="Hauser L."/>
            <person name="Chang Y.J."/>
            <person name="Jeffries C.D."/>
            <person name="Rohde M."/>
            <person name="Goker M."/>
            <person name="Spring S."/>
            <person name="Woyke T."/>
            <person name="Bristow J."/>
            <person name="Eisen J.A."/>
            <person name="Markowitz V."/>
            <person name="Hugenholtz P."/>
            <person name="Kyrpides N.C."/>
            <person name="Klenk H.P."/>
        </authorList>
    </citation>
    <scope>NUCLEOTIDE SEQUENCE [LARGE SCALE GENOMIC DNA]</scope>
    <source>
        <strain evidence="6">ATCC 49924 / DSM 5501 / Z-7288</strain>
    </source>
</reference>
<dbReference type="PROSITE" id="PS50893">
    <property type="entry name" value="ABC_TRANSPORTER_2"/>
    <property type="match status" value="1"/>
</dbReference>
<evidence type="ECO:0000256" key="1">
    <source>
        <dbReference type="ARBA" id="ARBA00022448"/>
    </source>
</evidence>
<keyword evidence="3" id="KW-0067">ATP-binding</keyword>
<gene>
    <name evidence="5" type="ordered locus">Acear_1917</name>
</gene>
<dbReference type="STRING" id="574087.Acear_1917"/>
<keyword evidence="2" id="KW-0547">Nucleotide-binding</keyword>
<dbReference type="GO" id="GO:0005886">
    <property type="term" value="C:plasma membrane"/>
    <property type="evidence" value="ECO:0007669"/>
    <property type="project" value="TreeGrafter"/>
</dbReference>
<dbReference type="OrthoDB" id="9802264at2"/>
<dbReference type="InterPro" id="IPR003439">
    <property type="entry name" value="ABC_transporter-like_ATP-bd"/>
</dbReference>
<dbReference type="RefSeq" id="WP_013278863.1">
    <property type="nucleotide sequence ID" value="NC_014378.1"/>
</dbReference>
<evidence type="ECO:0000313" key="6">
    <source>
        <dbReference type="Proteomes" id="UP000001661"/>
    </source>
</evidence>
<dbReference type="SMART" id="SM00382">
    <property type="entry name" value="AAA"/>
    <property type="match status" value="1"/>
</dbReference>
<accession>D9QSF5</accession>
<dbReference type="AlphaFoldDB" id="D9QSF5"/>
<keyword evidence="1" id="KW-0813">Transport</keyword>
<dbReference type="eggNOG" id="COG1136">
    <property type="taxonomic scope" value="Bacteria"/>
</dbReference>
<dbReference type="Gene3D" id="3.40.50.300">
    <property type="entry name" value="P-loop containing nucleotide triphosphate hydrolases"/>
    <property type="match status" value="1"/>
</dbReference>
<dbReference type="Pfam" id="PF00005">
    <property type="entry name" value="ABC_tran"/>
    <property type="match status" value="1"/>
</dbReference>
<dbReference type="EMBL" id="CP002105">
    <property type="protein sequence ID" value="ADL13418.1"/>
    <property type="molecule type" value="Genomic_DNA"/>
</dbReference>
<dbReference type="InterPro" id="IPR017911">
    <property type="entry name" value="MacB-like_ATP-bd"/>
</dbReference>
<evidence type="ECO:0000256" key="2">
    <source>
        <dbReference type="ARBA" id="ARBA00022741"/>
    </source>
</evidence>
<keyword evidence="6" id="KW-1185">Reference proteome</keyword>
<dbReference type="GO" id="GO:0016887">
    <property type="term" value="F:ATP hydrolysis activity"/>
    <property type="evidence" value="ECO:0007669"/>
    <property type="project" value="InterPro"/>
</dbReference>
<dbReference type="GO" id="GO:0022857">
    <property type="term" value="F:transmembrane transporter activity"/>
    <property type="evidence" value="ECO:0007669"/>
    <property type="project" value="UniProtKB-ARBA"/>
</dbReference>
<organism evidence="5 6">
    <name type="scientific">Acetohalobium arabaticum (strain ATCC 49924 / DSM 5501 / Z-7288)</name>
    <dbReference type="NCBI Taxonomy" id="574087"/>
    <lineage>
        <taxon>Bacteria</taxon>
        <taxon>Bacillati</taxon>
        <taxon>Bacillota</taxon>
        <taxon>Clostridia</taxon>
        <taxon>Halanaerobiales</taxon>
        <taxon>Halobacteroidaceae</taxon>
        <taxon>Acetohalobium</taxon>
    </lineage>
</organism>
<evidence type="ECO:0000313" key="5">
    <source>
        <dbReference type="EMBL" id="ADL13418.1"/>
    </source>
</evidence>
<dbReference type="InterPro" id="IPR003593">
    <property type="entry name" value="AAA+_ATPase"/>
</dbReference>
<dbReference type="PANTHER" id="PTHR24220">
    <property type="entry name" value="IMPORT ATP-BINDING PROTEIN"/>
    <property type="match status" value="1"/>
</dbReference>
<dbReference type="GO" id="GO:0098796">
    <property type="term" value="C:membrane protein complex"/>
    <property type="evidence" value="ECO:0007669"/>
    <property type="project" value="UniProtKB-ARBA"/>
</dbReference>
<dbReference type="InterPro" id="IPR027417">
    <property type="entry name" value="P-loop_NTPase"/>
</dbReference>
<dbReference type="HOGENOM" id="CLU_000604_1_22_9"/>
<dbReference type="CDD" id="cd03255">
    <property type="entry name" value="ABC_MJ0796_LolCDE_FtsE"/>
    <property type="match status" value="1"/>
</dbReference>
<dbReference type="GO" id="GO:0005524">
    <property type="term" value="F:ATP binding"/>
    <property type="evidence" value="ECO:0007669"/>
    <property type="project" value="UniProtKB-KW"/>
</dbReference>
<dbReference type="PROSITE" id="PS00211">
    <property type="entry name" value="ABC_TRANSPORTER_1"/>
    <property type="match status" value="1"/>
</dbReference>
<dbReference type="InterPro" id="IPR015854">
    <property type="entry name" value="ABC_transpr_LolD-like"/>
</dbReference>
<sequence length="226" mass="25082">MLEVKDLTKVFRSGEEVAVRALDSVSFRVEAGEMVAIMGPSGSGKSTLMHLIGCLDQPTEGKYFLDGEDVSLAGDNQLAEIRNQQVGFIFQQFNLLAKMSVLYNVEVPLIYAGVSRKQRRQRARDLLEEVGLGHRLDHYPTEISGGQKQRVAIARALANNPSLILADEPTGNLDSETEAEIMDIFHNLNEEGHTIILVTHSEKIGRHAQRILHLLDGRLIEDEVVV</sequence>
<dbReference type="Proteomes" id="UP000001661">
    <property type="component" value="Chromosome"/>
</dbReference>
<feature type="domain" description="ABC transporter" evidence="4">
    <location>
        <begin position="2"/>
        <end position="226"/>
    </location>
</feature>
<dbReference type="SUPFAM" id="SSF52540">
    <property type="entry name" value="P-loop containing nucleoside triphosphate hydrolases"/>
    <property type="match status" value="1"/>
</dbReference>
<dbReference type="PANTHER" id="PTHR24220:SF86">
    <property type="entry name" value="ABC TRANSPORTER ABCH.1"/>
    <property type="match status" value="1"/>
</dbReference>